<feature type="domain" description="Major facilitator superfamily (MFS) profile" evidence="7">
    <location>
        <begin position="23"/>
        <end position="398"/>
    </location>
</feature>
<dbReference type="Proteomes" id="UP000637578">
    <property type="component" value="Unassembled WGS sequence"/>
</dbReference>
<dbReference type="PANTHER" id="PTHR43124:SF3">
    <property type="entry name" value="CHLORAMPHENICOL EFFLUX PUMP RV0191"/>
    <property type="match status" value="1"/>
</dbReference>
<keyword evidence="2" id="KW-1003">Cell membrane</keyword>
<dbReference type="InterPro" id="IPR011701">
    <property type="entry name" value="MFS"/>
</dbReference>
<dbReference type="InterPro" id="IPR036259">
    <property type="entry name" value="MFS_trans_sf"/>
</dbReference>
<feature type="transmembrane region" description="Helical" evidence="6">
    <location>
        <begin position="175"/>
        <end position="198"/>
    </location>
</feature>
<dbReference type="PANTHER" id="PTHR43124">
    <property type="entry name" value="PURINE EFFLUX PUMP PBUE"/>
    <property type="match status" value="1"/>
</dbReference>
<organism evidence="8 9">
    <name type="scientific">Longimycelium tulufanense</name>
    <dbReference type="NCBI Taxonomy" id="907463"/>
    <lineage>
        <taxon>Bacteria</taxon>
        <taxon>Bacillati</taxon>
        <taxon>Actinomycetota</taxon>
        <taxon>Actinomycetes</taxon>
        <taxon>Pseudonocardiales</taxon>
        <taxon>Pseudonocardiaceae</taxon>
        <taxon>Longimycelium</taxon>
    </lineage>
</organism>
<evidence type="ECO:0000256" key="6">
    <source>
        <dbReference type="SAM" id="Phobius"/>
    </source>
</evidence>
<feature type="transmembrane region" description="Helical" evidence="6">
    <location>
        <begin position="219"/>
        <end position="239"/>
    </location>
</feature>
<comment type="caution">
    <text evidence="8">The sequence shown here is derived from an EMBL/GenBank/DDBJ whole genome shotgun (WGS) entry which is preliminary data.</text>
</comment>
<feature type="transmembrane region" description="Helical" evidence="6">
    <location>
        <begin position="346"/>
        <end position="367"/>
    </location>
</feature>
<keyword evidence="3 6" id="KW-0812">Transmembrane</keyword>
<dbReference type="CDD" id="cd17324">
    <property type="entry name" value="MFS_NepI_like"/>
    <property type="match status" value="1"/>
</dbReference>
<feature type="transmembrane region" description="Helical" evidence="6">
    <location>
        <begin position="60"/>
        <end position="81"/>
    </location>
</feature>
<dbReference type="GO" id="GO:0005886">
    <property type="term" value="C:plasma membrane"/>
    <property type="evidence" value="ECO:0007669"/>
    <property type="project" value="UniProtKB-SubCell"/>
</dbReference>
<dbReference type="Gene3D" id="1.20.1250.20">
    <property type="entry name" value="MFS general substrate transporter like domains"/>
    <property type="match status" value="1"/>
</dbReference>
<evidence type="ECO:0000256" key="2">
    <source>
        <dbReference type="ARBA" id="ARBA00022475"/>
    </source>
</evidence>
<dbReference type="AlphaFoldDB" id="A0A8J3C5N7"/>
<gene>
    <name evidence="8" type="ORF">GCM10012275_01070</name>
</gene>
<keyword evidence="4 6" id="KW-1133">Transmembrane helix</keyword>
<evidence type="ECO:0000256" key="1">
    <source>
        <dbReference type="ARBA" id="ARBA00004651"/>
    </source>
</evidence>
<protein>
    <submittedName>
        <fullName evidence="8">MFS transporter</fullName>
    </submittedName>
</protein>
<dbReference type="PROSITE" id="PS50850">
    <property type="entry name" value="MFS"/>
    <property type="match status" value="1"/>
</dbReference>
<dbReference type="EMBL" id="BMMK01000001">
    <property type="protein sequence ID" value="GGM33399.1"/>
    <property type="molecule type" value="Genomic_DNA"/>
</dbReference>
<dbReference type="InterPro" id="IPR050189">
    <property type="entry name" value="MFS_Efflux_Transporters"/>
</dbReference>
<sequence length="407" mass="41490">MTTLDSPAPSDGIRRSPLRGWLAVFAVTLGIFSLMTSELLPVGLLTPVGSALDVSDGTAGLMVTVPGIVAAFSAPLVTVATGKIDRRLVLGVLIGLVGAANLASAFATNFAIVLVARFLVGISVGGFWSIAGGIALRLVPEHQVARATAVIFGGVETASVLGVPTGTLLGDLSGWRTAFGAVGVLGLTSLVCMVLLMPSLPPQRTITLSDLPKIFRTNAGVRIGVAITFLVITGHFLAYTYVRPVLQEISGVDTNLISLLLLIFGVAGICGNFIAGWMVARNVRATVLGIAVLLTSSVVLLALAGKGTAVAIVLLVLWGLAYGGVPVSMQTWILKAAPDATEAASSLYVSMFNWSIALGALFGGFAVDSIATASVLWIGGGLVILTVLAVGATNRSALPGEPAAAAH</sequence>
<evidence type="ECO:0000313" key="8">
    <source>
        <dbReference type="EMBL" id="GGM33399.1"/>
    </source>
</evidence>
<feature type="transmembrane region" description="Helical" evidence="6">
    <location>
        <begin position="259"/>
        <end position="280"/>
    </location>
</feature>
<reference evidence="8" key="2">
    <citation type="submission" date="2020-09" db="EMBL/GenBank/DDBJ databases">
        <authorList>
            <person name="Sun Q."/>
            <person name="Zhou Y."/>
        </authorList>
    </citation>
    <scope>NUCLEOTIDE SEQUENCE</scope>
    <source>
        <strain evidence="8">CGMCC 4.5737</strain>
    </source>
</reference>
<evidence type="ECO:0000313" key="9">
    <source>
        <dbReference type="Proteomes" id="UP000637578"/>
    </source>
</evidence>
<comment type="subcellular location">
    <subcellularLocation>
        <location evidence="1">Cell membrane</location>
        <topology evidence="1">Multi-pass membrane protein</topology>
    </subcellularLocation>
</comment>
<evidence type="ECO:0000256" key="3">
    <source>
        <dbReference type="ARBA" id="ARBA00022692"/>
    </source>
</evidence>
<feature type="transmembrane region" description="Helical" evidence="6">
    <location>
        <begin position="287"/>
        <end position="304"/>
    </location>
</feature>
<keyword evidence="9" id="KW-1185">Reference proteome</keyword>
<feature type="transmembrane region" description="Helical" evidence="6">
    <location>
        <begin position="373"/>
        <end position="392"/>
    </location>
</feature>
<feature type="transmembrane region" description="Helical" evidence="6">
    <location>
        <begin position="88"/>
        <end position="112"/>
    </location>
</feature>
<accession>A0A8J3C5N7</accession>
<proteinExistence type="predicted"/>
<evidence type="ECO:0000256" key="4">
    <source>
        <dbReference type="ARBA" id="ARBA00022989"/>
    </source>
</evidence>
<name>A0A8J3C5N7_9PSEU</name>
<feature type="transmembrane region" description="Helical" evidence="6">
    <location>
        <begin position="310"/>
        <end position="334"/>
    </location>
</feature>
<dbReference type="Pfam" id="PF07690">
    <property type="entry name" value="MFS_1"/>
    <property type="match status" value="1"/>
</dbReference>
<dbReference type="SUPFAM" id="SSF103473">
    <property type="entry name" value="MFS general substrate transporter"/>
    <property type="match status" value="1"/>
</dbReference>
<dbReference type="GO" id="GO:0022857">
    <property type="term" value="F:transmembrane transporter activity"/>
    <property type="evidence" value="ECO:0007669"/>
    <property type="project" value="InterPro"/>
</dbReference>
<evidence type="ECO:0000259" key="7">
    <source>
        <dbReference type="PROSITE" id="PS50850"/>
    </source>
</evidence>
<keyword evidence="5 6" id="KW-0472">Membrane</keyword>
<feature type="transmembrane region" description="Helical" evidence="6">
    <location>
        <begin position="148"/>
        <end position="169"/>
    </location>
</feature>
<dbReference type="RefSeq" id="WP_229685804.1">
    <property type="nucleotide sequence ID" value="NZ_BMMK01000001.1"/>
</dbReference>
<feature type="transmembrane region" description="Helical" evidence="6">
    <location>
        <begin position="21"/>
        <end position="40"/>
    </location>
</feature>
<dbReference type="InterPro" id="IPR020846">
    <property type="entry name" value="MFS_dom"/>
</dbReference>
<evidence type="ECO:0000256" key="5">
    <source>
        <dbReference type="ARBA" id="ARBA00023136"/>
    </source>
</evidence>
<feature type="transmembrane region" description="Helical" evidence="6">
    <location>
        <begin position="118"/>
        <end position="136"/>
    </location>
</feature>
<reference evidence="8" key="1">
    <citation type="journal article" date="2014" name="Int. J. Syst. Evol. Microbiol.">
        <title>Complete genome sequence of Corynebacterium casei LMG S-19264T (=DSM 44701T), isolated from a smear-ripened cheese.</title>
        <authorList>
            <consortium name="US DOE Joint Genome Institute (JGI-PGF)"/>
            <person name="Walter F."/>
            <person name="Albersmeier A."/>
            <person name="Kalinowski J."/>
            <person name="Ruckert C."/>
        </authorList>
    </citation>
    <scope>NUCLEOTIDE SEQUENCE</scope>
    <source>
        <strain evidence="8">CGMCC 4.5737</strain>
    </source>
</reference>